<proteinExistence type="predicted"/>
<feature type="compositionally biased region" description="Gly residues" evidence="1">
    <location>
        <begin position="109"/>
        <end position="119"/>
    </location>
</feature>
<reference evidence="2 3" key="1">
    <citation type="journal article" date="2019" name="Sci. Rep.">
        <title>A multi-omics analysis of the grapevine pathogen Lasiodiplodia theobromae reveals that temperature affects the expression of virulence- and pathogenicity-related genes.</title>
        <authorList>
            <person name="Felix C."/>
            <person name="Meneses R."/>
            <person name="Goncalves M.F.M."/>
            <person name="Tilleman L."/>
            <person name="Duarte A.S."/>
            <person name="Jorrin-Novo J.V."/>
            <person name="Van de Peer Y."/>
            <person name="Deforce D."/>
            <person name="Van Nieuwerburgh F."/>
            <person name="Esteves A.C."/>
            <person name="Alves A."/>
        </authorList>
    </citation>
    <scope>NUCLEOTIDE SEQUENCE [LARGE SCALE GENOMIC DNA]</scope>
    <source>
        <strain evidence="2 3">LA-SOL3</strain>
    </source>
</reference>
<dbReference type="AlphaFoldDB" id="A0A5N5D326"/>
<dbReference type="EMBL" id="VCHE01000094">
    <property type="protein sequence ID" value="KAB2571724.1"/>
    <property type="molecule type" value="Genomic_DNA"/>
</dbReference>
<feature type="compositionally biased region" description="Low complexity" evidence="1">
    <location>
        <begin position="170"/>
        <end position="182"/>
    </location>
</feature>
<protein>
    <submittedName>
        <fullName evidence="2">Uncharacterized protein</fullName>
    </submittedName>
</protein>
<gene>
    <name evidence="2" type="ORF">DBV05_g9649</name>
</gene>
<organism evidence="2 3">
    <name type="scientific">Lasiodiplodia theobromae</name>
    <dbReference type="NCBI Taxonomy" id="45133"/>
    <lineage>
        <taxon>Eukaryota</taxon>
        <taxon>Fungi</taxon>
        <taxon>Dikarya</taxon>
        <taxon>Ascomycota</taxon>
        <taxon>Pezizomycotina</taxon>
        <taxon>Dothideomycetes</taxon>
        <taxon>Dothideomycetes incertae sedis</taxon>
        <taxon>Botryosphaeriales</taxon>
        <taxon>Botryosphaeriaceae</taxon>
        <taxon>Lasiodiplodia</taxon>
    </lineage>
</organism>
<feature type="region of interest" description="Disordered" evidence="1">
    <location>
        <begin position="209"/>
        <end position="241"/>
    </location>
</feature>
<feature type="region of interest" description="Disordered" evidence="1">
    <location>
        <begin position="109"/>
        <end position="149"/>
    </location>
</feature>
<evidence type="ECO:0000313" key="3">
    <source>
        <dbReference type="Proteomes" id="UP000325902"/>
    </source>
</evidence>
<dbReference type="OrthoDB" id="3918601at2759"/>
<comment type="caution">
    <text evidence="2">The sequence shown here is derived from an EMBL/GenBank/DDBJ whole genome shotgun (WGS) entry which is preliminary data.</text>
</comment>
<name>A0A5N5D326_9PEZI</name>
<accession>A0A5N5D326</accession>
<dbReference type="Proteomes" id="UP000325902">
    <property type="component" value="Unassembled WGS sequence"/>
</dbReference>
<keyword evidence="3" id="KW-1185">Reference proteome</keyword>
<evidence type="ECO:0000313" key="2">
    <source>
        <dbReference type="EMBL" id="KAB2571724.1"/>
    </source>
</evidence>
<feature type="compositionally biased region" description="Basic residues" evidence="1">
    <location>
        <begin position="127"/>
        <end position="138"/>
    </location>
</feature>
<evidence type="ECO:0000256" key="1">
    <source>
        <dbReference type="SAM" id="MobiDB-lite"/>
    </source>
</evidence>
<feature type="region of interest" description="Disordered" evidence="1">
    <location>
        <begin position="170"/>
        <end position="189"/>
    </location>
</feature>
<sequence>MKYIRGLAAITADPTLDGAYSVVAGQFQLDWAIMASTISCIGPFLRPFEKEGGGGSSYRRRYYAEQQPYHQQYPSHRSGGGGAGERSFNDTISFGTAIKMGPVVGGKRTSGGGLYGEGGKSVMKQQQQHHHHKHKLSLGHRGSAFSRSASPSELVKISLDLRPDFCQHEAGATRSSTAGAGAELDQLSMESNDSKRMIISKKTVVRIEREGEEDSISWARDRRSAGSSRDGGGVGMAYSRN</sequence>